<dbReference type="EC" id="4.2.99.20" evidence="3"/>
<accession>Q6LNX4</accession>
<dbReference type="STRING" id="298386.PBPRA2623"/>
<dbReference type="AlphaFoldDB" id="Q6LNX4"/>
<reference evidence="6" key="1">
    <citation type="journal article" date="2005" name="Science">
        <title>Life at depth: Photobacterium profundum genome sequence and expression analysis.</title>
        <authorList>
            <person name="Vezzi A."/>
            <person name="Campanaro S."/>
            <person name="D'Angelo M."/>
            <person name="Simonato F."/>
            <person name="Vitulo N."/>
            <person name="Lauro F.M."/>
            <person name="Cestaro A."/>
            <person name="Malacrida G."/>
            <person name="Simionati B."/>
            <person name="Cannata N."/>
            <person name="Romualdi C."/>
            <person name="Bartlett D.H."/>
            <person name="Valle G."/>
        </authorList>
    </citation>
    <scope>NUCLEOTIDE SEQUENCE [LARGE SCALE GENOMIC DNA]</scope>
    <source>
        <strain evidence="6">ATCC BAA-1253 / SS9</strain>
    </source>
</reference>
<dbReference type="GO" id="GO:0070205">
    <property type="term" value="F:2-succinyl-6-hydroxy-2,4-cyclohexadiene-1-carboxylate synthase activity"/>
    <property type="evidence" value="ECO:0007669"/>
    <property type="project" value="UniProtKB-UniRule"/>
</dbReference>
<dbReference type="KEGG" id="ppr:PBPRA2623"/>
<dbReference type="InterPro" id="IPR022485">
    <property type="entry name" value="SHCHC_synthase_MenH"/>
</dbReference>
<dbReference type="PANTHER" id="PTHR42916">
    <property type="entry name" value="2-SUCCINYL-5-ENOLPYRUVYL-6-HYDROXY-3-CYCLOHEXENE-1-CARBOXYLATE SYNTHASE"/>
    <property type="match status" value="1"/>
</dbReference>
<comment type="catalytic activity">
    <reaction evidence="3">
        <text>5-enolpyruvoyl-6-hydroxy-2-succinyl-cyclohex-3-ene-1-carboxylate = (1R,6R)-6-hydroxy-2-succinyl-cyclohexa-2,4-diene-1-carboxylate + pyruvate</text>
        <dbReference type="Rhea" id="RHEA:25597"/>
        <dbReference type="ChEBI" id="CHEBI:15361"/>
        <dbReference type="ChEBI" id="CHEBI:58689"/>
        <dbReference type="ChEBI" id="CHEBI:58818"/>
        <dbReference type="EC" id="4.2.99.20"/>
    </reaction>
</comment>
<evidence type="ECO:0000256" key="2">
    <source>
        <dbReference type="ARBA" id="ARBA00023239"/>
    </source>
</evidence>
<dbReference type="HAMAP" id="MF_01660">
    <property type="entry name" value="MenH"/>
    <property type="match status" value="1"/>
</dbReference>
<name>Q6LNX4_PHOPR</name>
<dbReference type="HOGENOM" id="CLU_020336_38_2_6"/>
<dbReference type="Pfam" id="PF00561">
    <property type="entry name" value="Abhydrolase_1"/>
    <property type="match status" value="1"/>
</dbReference>
<evidence type="ECO:0000256" key="1">
    <source>
        <dbReference type="ARBA" id="ARBA00022428"/>
    </source>
</evidence>
<feature type="domain" description="AB hydrolase-1" evidence="4">
    <location>
        <begin position="22"/>
        <end position="261"/>
    </location>
</feature>
<dbReference type="UniPathway" id="UPA00079"/>
<dbReference type="UniPathway" id="UPA01057">
    <property type="reaction ID" value="UER00900"/>
</dbReference>
<organism evidence="5 6">
    <name type="scientific">Photobacterium profundum (strain SS9)</name>
    <dbReference type="NCBI Taxonomy" id="298386"/>
    <lineage>
        <taxon>Bacteria</taxon>
        <taxon>Pseudomonadati</taxon>
        <taxon>Pseudomonadota</taxon>
        <taxon>Gammaproteobacteria</taxon>
        <taxon>Vibrionales</taxon>
        <taxon>Vibrionaceae</taxon>
        <taxon>Photobacterium</taxon>
    </lineage>
</organism>
<dbReference type="PANTHER" id="PTHR42916:SF1">
    <property type="entry name" value="PROTEIN PHYLLO, CHLOROPLASTIC"/>
    <property type="match status" value="1"/>
</dbReference>
<keyword evidence="1 3" id="KW-0474">Menaquinone biosynthesis</keyword>
<keyword evidence="6" id="KW-1185">Reference proteome</keyword>
<dbReference type="EMBL" id="CR378671">
    <property type="protein sequence ID" value="CAG21002.1"/>
    <property type="molecule type" value="Genomic_DNA"/>
</dbReference>
<dbReference type="ESTHER" id="phopr-q6lnx4">
    <property type="family name" value="MenH_SHCHC"/>
</dbReference>
<comment type="similarity">
    <text evidence="3">Belongs to the AB hydrolase superfamily. MenH family.</text>
</comment>
<evidence type="ECO:0000259" key="4">
    <source>
        <dbReference type="Pfam" id="PF00561"/>
    </source>
</evidence>
<dbReference type="GO" id="GO:0009234">
    <property type="term" value="P:menaquinone biosynthetic process"/>
    <property type="evidence" value="ECO:0007669"/>
    <property type="project" value="UniProtKB-UniRule"/>
</dbReference>
<evidence type="ECO:0000313" key="5">
    <source>
        <dbReference type="EMBL" id="CAG21002.1"/>
    </source>
</evidence>
<dbReference type="eggNOG" id="COG2267">
    <property type="taxonomic scope" value="Bacteria"/>
</dbReference>
<dbReference type="NCBIfam" id="TIGR03695">
    <property type="entry name" value="menH_SHCHC"/>
    <property type="match status" value="1"/>
</dbReference>
<comment type="subunit">
    <text evidence="3">Monomer.</text>
</comment>
<comment type="function">
    <text evidence="3">Catalyzes a proton abstraction reaction that results in 2,5-elimination of pyruvate from 2-succinyl-5-enolpyruvyl-6-hydroxy-3-cyclohexene-1-carboxylate (SEPHCHC) and the formation of 2-succinyl-6-hydroxy-2,4-cyclohexadiene-1-carboxylate (SHCHC).</text>
</comment>
<sequence>MGRSKMRLYSETFGSLNNESQPTLVFLHGLLGSGQDWRHVVNTLSSGYPCITIDLPGHGKSQMVQAIDFAHVNQLILQTLLHRNIEQYVLIGYSMGARLAMYHAASIHPNAVPHSGVKSACKKTPQLMGVVIEGGHFGLPRTECATRFANDQKWAQRFTYEPLSLVLPDWYQQAVFSSLNHDQRQSLVLKRSGNLGSGVARMLLATSLAKQPQLLQIMEALVLPTIYVCGERDKKFKRLVEDTQLQYQVIASAGHNVHVEQPYAFSMAINNFVKQIGINHG</sequence>
<dbReference type="NCBIfam" id="NF008340">
    <property type="entry name" value="PRK11126.1"/>
    <property type="match status" value="1"/>
</dbReference>
<dbReference type="Gene3D" id="3.40.50.1820">
    <property type="entry name" value="alpha/beta hydrolase"/>
    <property type="match status" value="1"/>
</dbReference>
<proteinExistence type="inferred from homology"/>
<protein>
    <recommendedName>
        <fullName evidence="3">Putative 2-succinyl-6-hydroxy-2,4-cyclohexadiene-1-carboxylate synthase</fullName>
        <shortName evidence="3">SHCHC synthase</shortName>
        <ecNumber evidence="3">4.2.99.20</ecNumber>
    </recommendedName>
</protein>
<keyword evidence="2 3" id="KW-0456">Lyase</keyword>
<evidence type="ECO:0000256" key="3">
    <source>
        <dbReference type="HAMAP-Rule" id="MF_01660"/>
    </source>
</evidence>
<dbReference type="InterPro" id="IPR029058">
    <property type="entry name" value="AB_hydrolase_fold"/>
</dbReference>
<gene>
    <name evidence="5" type="primary">STM2308</name>
    <name evidence="3" type="synonym">menH</name>
    <name evidence="5" type="ordered locus">PBPRA2623</name>
</gene>
<comment type="pathway">
    <text evidence="3">Quinol/quinone metabolism; menaquinone biosynthesis.</text>
</comment>
<dbReference type="InterPro" id="IPR000073">
    <property type="entry name" value="AB_hydrolase_1"/>
</dbReference>
<dbReference type="SUPFAM" id="SSF53474">
    <property type="entry name" value="alpha/beta-Hydrolases"/>
    <property type="match status" value="1"/>
</dbReference>
<evidence type="ECO:0000313" key="6">
    <source>
        <dbReference type="Proteomes" id="UP000000593"/>
    </source>
</evidence>
<comment type="pathway">
    <text evidence="3">Quinol/quinone metabolism; 1,4-dihydroxy-2-naphthoate biosynthesis; 1,4-dihydroxy-2-naphthoate from chorismate: step 3/7.</text>
</comment>
<dbReference type="Proteomes" id="UP000000593">
    <property type="component" value="Chromosome 1"/>
</dbReference>